<comment type="caution">
    <text evidence="2">The sequence shown here is derived from an EMBL/GenBank/DDBJ whole genome shotgun (WGS) entry which is preliminary data.</text>
</comment>
<organism evidence="2 3">
    <name type="scientific">Sulfobacillus acidophilus</name>
    <dbReference type="NCBI Taxonomy" id="53633"/>
    <lineage>
        <taxon>Bacteria</taxon>
        <taxon>Bacillati</taxon>
        <taxon>Bacillota</taxon>
        <taxon>Clostridia</taxon>
        <taxon>Eubacteriales</taxon>
        <taxon>Clostridiales Family XVII. Incertae Sedis</taxon>
        <taxon>Sulfobacillus</taxon>
    </lineage>
</organism>
<dbReference type="SUPFAM" id="SSF143100">
    <property type="entry name" value="TTHA1013/TTHA0281-like"/>
    <property type="match status" value="1"/>
</dbReference>
<proteinExistence type="predicted"/>
<evidence type="ECO:0000313" key="3">
    <source>
        <dbReference type="Proteomes" id="UP000241848"/>
    </source>
</evidence>
<dbReference type="Proteomes" id="UP000241848">
    <property type="component" value="Unassembled WGS sequence"/>
</dbReference>
<dbReference type="InterPro" id="IPR031807">
    <property type="entry name" value="HicB-like"/>
</dbReference>
<dbReference type="PANTHER" id="PTHR34504">
    <property type="entry name" value="ANTITOXIN HICB"/>
    <property type="match status" value="1"/>
</dbReference>
<dbReference type="InterPro" id="IPR035069">
    <property type="entry name" value="TTHA1013/TTHA0281-like"/>
</dbReference>
<sequence length="86" mass="9687">MKTSDNPLRYSMIIRWSDDDQLYIVEVPELPGCKTHGKTYEDAVMQAQDAIDAWIYGHRAAGYAIPNPAVYHASDSGFSSQLRQSH</sequence>
<protein>
    <recommendedName>
        <fullName evidence="1">HicB-like antitoxin of toxin-antitoxin system domain-containing protein</fullName>
    </recommendedName>
</protein>
<reference evidence="2 3" key="1">
    <citation type="journal article" date="2014" name="BMC Genomics">
        <title>Comparison of environmental and isolate Sulfobacillus genomes reveals diverse carbon, sulfur, nitrogen, and hydrogen metabolisms.</title>
        <authorList>
            <person name="Justice N.B."/>
            <person name="Norman A."/>
            <person name="Brown C.T."/>
            <person name="Singh A."/>
            <person name="Thomas B.C."/>
            <person name="Banfield J.F."/>
        </authorList>
    </citation>
    <scope>NUCLEOTIDE SEQUENCE [LARGE SCALE GENOMIC DNA]</scope>
    <source>
        <strain evidence="2">AMDSBA3</strain>
    </source>
</reference>
<evidence type="ECO:0000313" key="2">
    <source>
        <dbReference type="EMBL" id="PSR23249.1"/>
    </source>
</evidence>
<dbReference type="AlphaFoldDB" id="A0A2T2WLY5"/>
<gene>
    <name evidence="2" type="ORF">C7B45_03920</name>
</gene>
<name>A0A2T2WLY5_9FIRM</name>
<dbReference type="InterPro" id="IPR051404">
    <property type="entry name" value="TA_system_antitoxin"/>
</dbReference>
<dbReference type="Gene3D" id="3.30.160.250">
    <property type="match status" value="1"/>
</dbReference>
<dbReference type="Pfam" id="PF15919">
    <property type="entry name" value="HicB_lk_antitox"/>
    <property type="match status" value="1"/>
</dbReference>
<accession>A0A2T2WLY5</accession>
<dbReference type="EMBL" id="PXYV01000007">
    <property type="protein sequence ID" value="PSR23249.1"/>
    <property type="molecule type" value="Genomic_DNA"/>
</dbReference>
<dbReference type="PANTHER" id="PTHR34504:SF2">
    <property type="entry name" value="UPF0150 PROTEIN SSL0259"/>
    <property type="match status" value="1"/>
</dbReference>
<feature type="domain" description="HicB-like antitoxin of toxin-antitoxin system" evidence="1">
    <location>
        <begin position="10"/>
        <end position="69"/>
    </location>
</feature>
<evidence type="ECO:0000259" key="1">
    <source>
        <dbReference type="Pfam" id="PF15919"/>
    </source>
</evidence>